<comment type="catalytic activity">
    <reaction evidence="13">
        <text>a (3S)-3-hydroxyacyl-CoA + NAD(+) = a 3-oxoacyl-CoA + NADH + H(+)</text>
        <dbReference type="Rhea" id="RHEA:22432"/>
        <dbReference type="ChEBI" id="CHEBI:15378"/>
        <dbReference type="ChEBI" id="CHEBI:57318"/>
        <dbReference type="ChEBI" id="CHEBI:57540"/>
        <dbReference type="ChEBI" id="CHEBI:57945"/>
        <dbReference type="ChEBI" id="CHEBI:90726"/>
        <dbReference type="EC" id="1.1.1.35"/>
    </reaction>
</comment>
<evidence type="ECO:0000256" key="3">
    <source>
        <dbReference type="ARBA" id="ARBA00008750"/>
    </source>
</evidence>
<feature type="domain" description="3-hydroxyacyl-CoA dehydrogenase C-terminal" evidence="15">
    <location>
        <begin position="496"/>
        <end position="592"/>
    </location>
</feature>
<dbReference type="EC" id="4.2.1.17" evidence="4"/>
<dbReference type="RefSeq" id="WP_233053850.1">
    <property type="nucleotide sequence ID" value="NZ_JAIMJA010000016.1"/>
</dbReference>
<sequence length="714" mass="77657">MLYQSDALSVIQHEHGIAEIRFDSAGSVNKFDQCTLVSFDQALQCLQGMSELSGVIVSHNKADFMVGADITEFLPKFALPDNELSEWLIKANDIFNRLEDLNVPTITAMRGFALGGGCECALASDYRIATSSLVIGLPEVKLGIMPGFGGSVRLPRLIGADNALLWITTGKQFHAQAALAVGVLDAVVDHEHLQHAALDMLRAAIAGKLDWQARRQQKKSPLTLSAVEAGMCFATANAMVAAKAGHHYPAPITAVKAIEKAAGLARDEALMVENKHFVKLAKTNVARSLVGIFLNDQNLKQQAKKIAKQGKDVQHLAVLGAGIMGGGIAYQGASNQLTTVMKDINPGALKLGMREANKLLNKQLERGRIDGQTLGETLINIIPSLHYGSLSNADVVIEAVVEHPKVKAQVLAETEQHVSQDCVLASNTSTIPISLLSRSLTNPERFCGMHFFNPVHRMPLVEVIRGDQTSEETINTVVALASKMGKSAVVVNDCPGFFVNRVLFPYFFGFTYLIAKGVDFAQIDKVMEGQFGWPMGPAYLLDVVGIDTAHHAGEVMAQGYPTRMAKQQTDCIDIFYQAQRFGQKNGEGFYHYGRDKNGLFVKEIASSAYDLLAQHYPVDAVIEDEEIIDYLMIPMVNEVLHCLDEGIIDCPAQADIALVYGLGFPPFRGGAIAWLQHLGLVEFIAKADALSHLGSLYQVPESLRQKAIAGEIYY</sequence>
<dbReference type="Gene3D" id="3.40.50.720">
    <property type="entry name" value="NAD(P)-binding Rossmann-like Domain"/>
    <property type="match status" value="1"/>
</dbReference>
<dbReference type="InterPro" id="IPR012799">
    <property type="entry name" value="FadB"/>
</dbReference>
<dbReference type="SUPFAM" id="SSF52096">
    <property type="entry name" value="ClpP/crotonase"/>
    <property type="match status" value="1"/>
</dbReference>
<keyword evidence="6" id="KW-0442">Lipid degradation</keyword>
<dbReference type="CDD" id="cd06558">
    <property type="entry name" value="crotonase-like"/>
    <property type="match status" value="1"/>
</dbReference>
<dbReference type="PANTHER" id="PTHR43612:SF3">
    <property type="entry name" value="TRIFUNCTIONAL ENZYME SUBUNIT ALPHA, MITOCHONDRIAL"/>
    <property type="match status" value="1"/>
</dbReference>
<dbReference type="InterPro" id="IPR029045">
    <property type="entry name" value="ClpP/crotonase-like_dom_sf"/>
</dbReference>
<dbReference type="Pfam" id="PF00378">
    <property type="entry name" value="ECH_1"/>
    <property type="match status" value="1"/>
</dbReference>
<dbReference type="PROSITE" id="PS00067">
    <property type="entry name" value="3HCDH"/>
    <property type="match status" value="1"/>
</dbReference>
<organism evidence="17 18">
    <name type="scientific">Motilimonas cestriensis</name>
    <dbReference type="NCBI Taxonomy" id="2742685"/>
    <lineage>
        <taxon>Bacteria</taxon>
        <taxon>Pseudomonadati</taxon>
        <taxon>Pseudomonadota</taxon>
        <taxon>Gammaproteobacteria</taxon>
        <taxon>Alteromonadales</taxon>
        <taxon>Alteromonadales genera incertae sedis</taxon>
        <taxon>Motilimonas</taxon>
    </lineage>
</organism>
<accession>A0ABS8WDJ7</accession>
<comment type="pathway">
    <text evidence="1">Lipid metabolism; fatty acid beta-oxidation.</text>
</comment>
<dbReference type="Gene3D" id="3.90.226.10">
    <property type="entry name" value="2-enoyl-CoA Hydratase, Chain A, domain 1"/>
    <property type="match status" value="1"/>
</dbReference>
<dbReference type="NCBIfam" id="NF008727">
    <property type="entry name" value="PRK11730.1"/>
    <property type="match status" value="1"/>
</dbReference>
<evidence type="ECO:0000256" key="8">
    <source>
        <dbReference type="ARBA" id="ARBA00023027"/>
    </source>
</evidence>
<dbReference type="Gene3D" id="1.10.1040.50">
    <property type="match status" value="1"/>
</dbReference>
<dbReference type="InterPro" id="IPR006108">
    <property type="entry name" value="3HC_DH_C"/>
</dbReference>
<evidence type="ECO:0000256" key="1">
    <source>
        <dbReference type="ARBA" id="ARBA00005005"/>
    </source>
</evidence>
<evidence type="ECO:0000256" key="13">
    <source>
        <dbReference type="ARBA" id="ARBA00049556"/>
    </source>
</evidence>
<evidence type="ECO:0000256" key="2">
    <source>
        <dbReference type="ARBA" id="ARBA00007005"/>
    </source>
</evidence>
<dbReference type="InterPro" id="IPR001753">
    <property type="entry name" value="Enoyl-CoA_hydra/iso"/>
</dbReference>
<dbReference type="NCBIfam" id="TIGR02437">
    <property type="entry name" value="FadB"/>
    <property type="match status" value="1"/>
</dbReference>
<evidence type="ECO:0000313" key="18">
    <source>
        <dbReference type="Proteomes" id="UP001201273"/>
    </source>
</evidence>
<comment type="similarity">
    <text evidence="14">Belongs to the enoyl-CoA hydratase/isomerase family.</text>
</comment>
<proteinExistence type="inferred from homology"/>
<dbReference type="InterPro" id="IPR036291">
    <property type="entry name" value="NAD(P)-bd_dom_sf"/>
</dbReference>
<evidence type="ECO:0000256" key="9">
    <source>
        <dbReference type="ARBA" id="ARBA00023098"/>
    </source>
</evidence>
<dbReference type="SUPFAM" id="SSF48179">
    <property type="entry name" value="6-phosphogluconate dehydrogenase C-terminal domain-like"/>
    <property type="match status" value="2"/>
</dbReference>
<evidence type="ECO:0000313" key="17">
    <source>
        <dbReference type="EMBL" id="MCE2596202.1"/>
    </source>
</evidence>
<dbReference type="InterPro" id="IPR008927">
    <property type="entry name" value="6-PGluconate_DH-like_C_sf"/>
</dbReference>
<dbReference type="Pfam" id="PF00725">
    <property type="entry name" value="3HCDH"/>
    <property type="match status" value="1"/>
</dbReference>
<reference evidence="17 18" key="1">
    <citation type="journal article" date="2022" name="Environ. Microbiol. Rep.">
        <title>Eco-phylogenetic analyses reveal divergent evolution of vitamin B12 metabolism in the marine bacterial family 'Psychromonadaceae'.</title>
        <authorList>
            <person name="Jin X."/>
            <person name="Yang Y."/>
            <person name="Cao H."/>
            <person name="Gao B."/>
            <person name="Zhao Z."/>
        </authorList>
    </citation>
    <scope>NUCLEOTIDE SEQUENCE [LARGE SCALE GENOMIC DNA]</scope>
    <source>
        <strain evidence="17 18">MKS20</strain>
    </source>
</reference>
<comment type="similarity">
    <text evidence="3">In the N-terminal section; belongs to the enoyl-CoA hydratase/isomerase family.</text>
</comment>
<keyword evidence="12" id="KW-0511">Multifunctional enzyme</keyword>
<keyword evidence="11" id="KW-0456">Lyase</keyword>
<keyword evidence="10" id="KW-0413">Isomerase</keyword>
<dbReference type="InterPro" id="IPR006180">
    <property type="entry name" value="3-OHacyl-CoA_DH_CS"/>
</dbReference>
<evidence type="ECO:0000256" key="6">
    <source>
        <dbReference type="ARBA" id="ARBA00022963"/>
    </source>
</evidence>
<evidence type="ECO:0000259" key="15">
    <source>
        <dbReference type="Pfam" id="PF00725"/>
    </source>
</evidence>
<keyword evidence="5" id="KW-0276">Fatty acid metabolism</keyword>
<evidence type="ECO:0000259" key="16">
    <source>
        <dbReference type="Pfam" id="PF02737"/>
    </source>
</evidence>
<dbReference type="Pfam" id="PF02737">
    <property type="entry name" value="3HCDH_N"/>
    <property type="match status" value="1"/>
</dbReference>
<dbReference type="PROSITE" id="PS00166">
    <property type="entry name" value="ENOYL_COA_HYDRATASE"/>
    <property type="match status" value="1"/>
</dbReference>
<evidence type="ECO:0000256" key="14">
    <source>
        <dbReference type="RuleBase" id="RU003707"/>
    </source>
</evidence>
<evidence type="ECO:0000256" key="4">
    <source>
        <dbReference type="ARBA" id="ARBA00012076"/>
    </source>
</evidence>
<dbReference type="InterPro" id="IPR018376">
    <property type="entry name" value="Enoyl-CoA_hyd/isom_CS"/>
</dbReference>
<dbReference type="InterPro" id="IPR050136">
    <property type="entry name" value="FA_oxidation_alpha_subunit"/>
</dbReference>
<evidence type="ECO:0000256" key="10">
    <source>
        <dbReference type="ARBA" id="ARBA00023235"/>
    </source>
</evidence>
<evidence type="ECO:0000256" key="7">
    <source>
        <dbReference type="ARBA" id="ARBA00023002"/>
    </source>
</evidence>
<keyword evidence="8" id="KW-0520">NAD</keyword>
<dbReference type="EMBL" id="JAIMJA010000016">
    <property type="protein sequence ID" value="MCE2596202.1"/>
    <property type="molecule type" value="Genomic_DNA"/>
</dbReference>
<evidence type="ECO:0000256" key="5">
    <source>
        <dbReference type="ARBA" id="ARBA00022832"/>
    </source>
</evidence>
<protein>
    <recommendedName>
        <fullName evidence="4">enoyl-CoA hydratase</fullName>
        <ecNumber evidence="4">4.2.1.17</ecNumber>
    </recommendedName>
</protein>
<keyword evidence="7" id="KW-0560">Oxidoreductase</keyword>
<feature type="domain" description="3-hydroxyacyl-CoA dehydrogenase NAD binding" evidence="16">
    <location>
        <begin position="316"/>
        <end position="494"/>
    </location>
</feature>
<dbReference type="PANTHER" id="PTHR43612">
    <property type="entry name" value="TRIFUNCTIONAL ENZYME SUBUNIT ALPHA"/>
    <property type="match status" value="1"/>
</dbReference>
<dbReference type="Proteomes" id="UP001201273">
    <property type="component" value="Unassembled WGS sequence"/>
</dbReference>
<evidence type="ECO:0000256" key="12">
    <source>
        <dbReference type="ARBA" id="ARBA00023268"/>
    </source>
</evidence>
<keyword evidence="18" id="KW-1185">Reference proteome</keyword>
<name>A0ABS8WDJ7_9GAMM</name>
<dbReference type="SUPFAM" id="SSF51735">
    <property type="entry name" value="NAD(P)-binding Rossmann-fold domains"/>
    <property type="match status" value="1"/>
</dbReference>
<comment type="caution">
    <text evidence="17">The sequence shown here is derived from an EMBL/GenBank/DDBJ whole genome shotgun (WGS) entry which is preliminary data.</text>
</comment>
<evidence type="ECO:0000256" key="11">
    <source>
        <dbReference type="ARBA" id="ARBA00023239"/>
    </source>
</evidence>
<comment type="similarity">
    <text evidence="2">In the central section; belongs to the 3-hydroxyacyl-CoA dehydrogenase family.</text>
</comment>
<dbReference type="InterPro" id="IPR006176">
    <property type="entry name" value="3-OHacyl-CoA_DH_NAD-bd"/>
</dbReference>
<gene>
    <name evidence="17" type="primary">fadB</name>
    <name evidence="17" type="ORF">K6Y31_15415</name>
</gene>
<keyword evidence="9" id="KW-0443">Lipid metabolism</keyword>